<keyword evidence="2" id="KW-1133">Transmembrane helix</keyword>
<evidence type="ECO:0000256" key="1">
    <source>
        <dbReference type="SAM" id="MobiDB-lite"/>
    </source>
</evidence>
<reference evidence="3 4" key="1">
    <citation type="submission" date="2014-01" db="EMBL/GenBank/DDBJ databases">
        <title>Complete genome sequence of ionizing-radiation resistance bacterium Hymenobacter swuensis DY53.</title>
        <authorList>
            <person name="Jung J.-H."/>
            <person name="Jeong S.-W."/>
            <person name="Joe M.-H."/>
            <person name="Cho y.-j."/>
            <person name="Kim M.-K."/>
            <person name="Lim S.-Y."/>
        </authorList>
    </citation>
    <scope>NUCLEOTIDE SEQUENCE [LARGE SCALE GENOMIC DNA]</scope>
    <source>
        <strain evidence="3 4">DY53</strain>
    </source>
</reference>
<feature type="transmembrane region" description="Helical" evidence="2">
    <location>
        <begin position="201"/>
        <end position="219"/>
    </location>
</feature>
<feature type="transmembrane region" description="Helical" evidence="2">
    <location>
        <begin position="398"/>
        <end position="415"/>
    </location>
</feature>
<feature type="transmembrane region" description="Helical" evidence="2">
    <location>
        <begin position="239"/>
        <end position="260"/>
    </location>
</feature>
<evidence type="ECO:0000313" key="3">
    <source>
        <dbReference type="EMBL" id="AHJ98164.1"/>
    </source>
</evidence>
<protein>
    <recommendedName>
        <fullName evidence="5">DUF2029 domain-containing protein</fullName>
    </recommendedName>
</protein>
<feature type="transmembrane region" description="Helical" evidence="2">
    <location>
        <begin position="366"/>
        <end position="386"/>
    </location>
</feature>
<dbReference type="KEGG" id="hsw:Hsw_2569"/>
<dbReference type="HOGENOM" id="CLU_606589_0_0_10"/>
<dbReference type="OrthoDB" id="1491846at2"/>
<feature type="region of interest" description="Disordered" evidence="1">
    <location>
        <begin position="446"/>
        <end position="476"/>
    </location>
</feature>
<feature type="transmembrane region" description="Helical" evidence="2">
    <location>
        <begin position="33"/>
        <end position="57"/>
    </location>
</feature>
<dbReference type="STRING" id="1227739.Hsw_2569"/>
<evidence type="ECO:0008006" key="5">
    <source>
        <dbReference type="Google" id="ProtNLM"/>
    </source>
</evidence>
<feature type="transmembrane region" description="Helical" evidence="2">
    <location>
        <begin position="166"/>
        <end position="189"/>
    </location>
</feature>
<evidence type="ECO:0000313" key="4">
    <source>
        <dbReference type="Proteomes" id="UP000019423"/>
    </source>
</evidence>
<feature type="transmembrane region" description="Helical" evidence="2">
    <location>
        <begin position="272"/>
        <end position="293"/>
    </location>
</feature>
<dbReference type="Proteomes" id="UP000019423">
    <property type="component" value="Chromosome"/>
</dbReference>
<dbReference type="eggNOG" id="COG1216">
    <property type="taxonomic scope" value="Bacteria"/>
</dbReference>
<gene>
    <name evidence="3" type="ORF">Hsw_2569</name>
</gene>
<dbReference type="EMBL" id="CP007145">
    <property type="protein sequence ID" value="AHJ98164.1"/>
    <property type="molecule type" value="Genomic_DNA"/>
</dbReference>
<sequence length="476" mass="52248">MKPVFQLSALFVSAGAYGWLAYATPRFSFEQLLLLFALAFGAYVALLKSGLALRWGLLAALLLRLLWLPALPALSDDYHRFRWDGLLFTQQVNPYQYRPDELVETSSPAAPLALQAAVPELVQPIIGQLAELYPRLNSPQYYSVYPPVCQAAFGVAAWLFPTSERGFVLVLRLLILLAEAATTGLLLALLRRFGQPPQRALWYLLNPLVIVELTGNLHFEALVTNFLLLMLWLLARGRAATAGAALALAVATKLLPLLVLPLLLRRLGWRPAGWFGAGLLVTLALLFGPFLSLELLENIGRSLNLYFRNFEFNASFYYLLRAAGQWYTGYNQIARIGPALALVVALGGLLLARTEWRPTWATLPHALLLLLTLYFLLATTVHPWYLTPLVALSVFTRARYALVWSGMAVVSYAAYRTTAYTENLGLVALEYSVVLLTVVLDTSQGRLSPQPTGPLTTAESGTATESGAVGRAAGAL</sequence>
<accession>W8EYH9</accession>
<dbReference type="AlphaFoldDB" id="W8EYH9"/>
<dbReference type="PATRIC" id="fig|1227739.3.peg.2760"/>
<dbReference type="RefSeq" id="WP_155832979.1">
    <property type="nucleotide sequence ID" value="NZ_CP007145.1"/>
</dbReference>
<keyword evidence="2" id="KW-0472">Membrane</keyword>
<name>W8EYH9_9BACT</name>
<feature type="compositionally biased region" description="Polar residues" evidence="1">
    <location>
        <begin position="446"/>
        <end position="465"/>
    </location>
</feature>
<organism evidence="3 4">
    <name type="scientific">Hymenobacter swuensis DY53</name>
    <dbReference type="NCBI Taxonomy" id="1227739"/>
    <lineage>
        <taxon>Bacteria</taxon>
        <taxon>Pseudomonadati</taxon>
        <taxon>Bacteroidota</taxon>
        <taxon>Cytophagia</taxon>
        <taxon>Cytophagales</taxon>
        <taxon>Hymenobacteraceae</taxon>
        <taxon>Hymenobacter</taxon>
    </lineage>
</organism>
<evidence type="ECO:0000256" key="2">
    <source>
        <dbReference type="SAM" id="Phobius"/>
    </source>
</evidence>
<dbReference type="Pfam" id="PF26314">
    <property type="entry name" value="MptA_B_family"/>
    <property type="match status" value="1"/>
</dbReference>
<keyword evidence="2" id="KW-0812">Transmembrane</keyword>
<keyword evidence="4" id="KW-1185">Reference proteome</keyword>
<proteinExistence type="predicted"/>
<feature type="transmembrane region" description="Helical" evidence="2">
    <location>
        <begin position="336"/>
        <end position="354"/>
    </location>
</feature>